<name>A0A9P1FE08_9DINO</name>
<evidence type="ECO:0000313" key="2">
    <source>
        <dbReference type="EMBL" id="CAL1125906.1"/>
    </source>
</evidence>
<protein>
    <submittedName>
        <fullName evidence="1">Uncharacterized protein</fullName>
    </submittedName>
</protein>
<dbReference type="OrthoDB" id="447583at2759"/>
<dbReference type="EMBL" id="CAMXCT010000017">
    <property type="protein sequence ID" value="CAI3972531.1"/>
    <property type="molecule type" value="Genomic_DNA"/>
</dbReference>
<comment type="caution">
    <text evidence="1">The sequence shown here is derived from an EMBL/GenBank/DDBJ whole genome shotgun (WGS) entry which is preliminary data.</text>
</comment>
<feature type="non-terminal residue" evidence="1">
    <location>
        <position position="298"/>
    </location>
</feature>
<keyword evidence="3" id="KW-1185">Reference proteome</keyword>
<proteinExistence type="predicted"/>
<dbReference type="EMBL" id="CAMXCT020000017">
    <property type="protein sequence ID" value="CAL1125906.1"/>
    <property type="molecule type" value="Genomic_DNA"/>
</dbReference>
<accession>A0A9P1FE08</accession>
<evidence type="ECO:0000313" key="1">
    <source>
        <dbReference type="EMBL" id="CAI3972531.1"/>
    </source>
</evidence>
<dbReference type="AlphaFoldDB" id="A0A9P1FE08"/>
<sequence length="298" mass="32705">AGWPLAAEIPIDVDVLCRFQLKTSGADRGCHLLQTSSEARRKKGNNLTSRPVIALQPLADPASRKAGICLSQVIPDAKGVPEAWTRPLEEIIQHYGEDGWCLLGSMGGWSSNCSVSRKSRDIIPYIQQYESDLADRMNRDTASPVTLTFSDGRTLRTRDHGYPLDDVYCFVNGWYKPPDHPDRRALMNFSYLEEVSDKACSHLEKILPEYHSLSASSLSDESTIDEATIDVAVATSGLLHVPDIVVRGMMVHAAVKCVMRGGGRGAVCDIANCAARACLDDANHVLYTQRGECKKMTP</sequence>
<reference evidence="1" key="1">
    <citation type="submission" date="2022-10" db="EMBL/GenBank/DDBJ databases">
        <authorList>
            <person name="Chen Y."/>
            <person name="Dougan E. K."/>
            <person name="Chan C."/>
            <person name="Rhodes N."/>
            <person name="Thang M."/>
        </authorList>
    </citation>
    <scope>NUCLEOTIDE SEQUENCE</scope>
</reference>
<reference evidence="2" key="2">
    <citation type="submission" date="2024-04" db="EMBL/GenBank/DDBJ databases">
        <authorList>
            <person name="Chen Y."/>
            <person name="Shah S."/>
            <person name="Dougan E. K."/>
            <person name="Thang M."/>
            <person name="Chan C."/>
        </authorList>
    </citation>
    <scope>NUCLEOTIDE SEQUENCE [LARGE SCALE GENOMIC DNA]</scope>
</reference>
<gene>
    <name evidence="1" type="ORF">C1SCF055_LOCUS1106</name>
</gene>
<dbReference type="Proteomes" id="UP001152797">
    <property type="component" value="Unassembled WGS sequence"/>
</dbReference>
<dbReference type="EMBL" id="CAMXCT030000017">
    <property type="protein sequence ID" value="CAL4759843.1"/>
    <property type="molecule type" value="Genomic_DNA"/>
</dbReference>
<organism evidence="1">
    <name type="scientific">Cladocopium goreaui</name>
    <dbReference type="NCBI Taxonomy" id="2562237"/>
    <lineage>
        <taxon>Eukaryota</taxon>
        <taxon>Sar</taxon>
        <taxon>Alveolata</taxon>
        <taxon>Dinophyceae</taxon>
        <taxon>Suessiales</taxon>
        <taxon>Symbiodiniaceae</taxon>
        <taxon>Cladocopium</taxon>
    </lineage>
</organism>
<evidence type="ECO:0000313" key="3">
    <source>
        <dbReference type="Proteomes" id="UP001152797"/>
    </source>
</evidence>